<dbReference type="EMBL" id="CP038852">
    <property type="protein sequence ID" value="QIZ20873.1"/>
    <property type="molecule type" value="Genomic_DNA"/>
</dbReference>
<dbReference type="InterPro" id="IPR036894">
    <property type="entry name" value="YbaB-like_sf"/>
</dbReference>
<name>A0A6H1Q3C3_9PROT</name>
<organism evidence="4 5">
    <name type="scientific">Candidatus Pelagibacter giovannonii</name>
    <dbReference type="NCBI Taxonomy" id="2563896"/>
    <lineage>
        <taxon>Bacteria</taxon>
        <taxon>Pseudomonadati</taxon>
        <taxon>Pseudomonadota</taxon>
        <taxon>Alphaproteobacteria</taxon>
        <taxon>Candidatus Pelagibacterales</taxon>
        <taxon>Candidatus Pelagibacteraceae</taxon>
        <taxon>Candidatus Pelagibacter</taxon>
    </lineage>
</organism>
<sequence>MTDFTKILDKAKELEAKMKESQEKIKNIQVEGASGSNSVKVTLNGENEMIKIDLSDEILKENKIIIEDLIVAAHNNAKSELKSKTSEEISKSTSGFGIPGFKWPL</sequence>
<comment type="subunit">
    <text evidence="2">Homodimer.</text>
</comment>
<dbReference type="Proteomes" id="UP000501094">
    <property type="component" value="Chromosome"/>
</dbReference>
<comment type="subcellular location">
    <subcellularLocation>
        <location evidence="2">Cytoplasm</location>
        <location evidence="2">Nucleoid</location>
    </subcellularLocation>
</comment>
<dbReference type="GO" id="GO:0043590">
    <property type="term" value="C:bacterial nucleoid"/>
    <property type="evidence" value="ECO:0007669"/>
    <property type="project" value="UniProtKB-UniRule"/>
</dbReference>
<dbReference type="HAMAP" id="MF_00274">
    <property type="entry name" value="DNA_YbaB_EbfC"/>
    <property type="match status" value="1"/>
</dbReference>
<keyword evidence="1 2" id="KW-0238">DNA-binding</keyword>
<keyword evidence="5" id="KW-1185">Reference proteome</keyword>
<evidence type="ECO:0000256" key="2">
    <source>
        <dbReference type="HAMAP-Rule" id="MF_00274"/>
    </source>
</evidence>
<dbReference type="PANTHER" id="PTHR33449:SF1">
    <property type="entry name" value="NUCLEOID-ASSOCIATED PROTEIN YBAB"/>
    <property type="match status" value="1"/>
</dbReference>
<dbReference type="NCBIfam" id="TIGR00103">
    <property type="entry name" value="DNA_YbaB_EbfC"/>
    <property type="match status" value="1"/>
</dbReference>
<dbReference type="PANTHER" id="PTHR33449">
    <property type="entry name" value="NUCLEOID-ASSOCIATED PROTEIN YBAB"/>
    <property type="match status" value="1"/>
</dbReference>
<evidence type="ECO:0000313" key="5">
    <source>
        <dbReference type="Proteomes" id="UP000501094"/>
    </source>
</evidence>
<dbReference type="KEGG" id="peg:E5R92_03635"/>
<evidence type="ECO:0000313" key="4">
    <source>
        <dbReference type="EMBL" id="QIZ20873.1"/>
    </source>
</evidence>
<comment type="similarity">
    <text evidence="2">Belongs to the YbaB/EbfC family.</text>
</comment>
<dbReference type="Pfam" id="PF02575">
    <property type="entry name" value="YbaB_DNA_bd"/>
    <property type="match status" value="1"/>
</dbReference>
<keyword evidence="3" id="KW-0175">Coiled coil</keyword>
<evidence type="ECO:0000256" key="1">
    <source>
        <dbReference type="ARBA" id="ARBA00023125"/>
    </source>
</evidence>
<accession>A0A6H1Q3C3</accession>
<dbReference type="Gene3D" id="3.30.1310.10">
    <property type="entry name" value="Nucleoid-associated protein YbaB-like domain"/>
    <property type="match status" value="1"/>
</dbReference>
<dbReference type="GO" id="GO:0005829">
    <property type="term" value="C:cytosol"/>
    <property type="evidence" value="ECO:0007669"/>
    <property type="project" value="TreeGrafter"/>
</dbReference>
<comment type="function">
    <text evidence="2">Binds to DNA and alters its conformation. May be involved in regulation of gene expression, nucleoid organization and DNA protection.</text>
</comment>
<reference evidence="4 5" key="1">
    <citation type="journal article" date="2020" name="Nat. Microbiol.">
        <title>Lysogenic host-virus interactions in SAR11 marine bacteria.</title>
        <authorList>
            <person name="Morris R.M."/>
            <person name="Cain K.R."/>
            <person name="Hvorecny K.L."/>
            <person name="Kollman J.M."/>
        </authorList>
    </citation>
    <scope>NUCLEOTIDE SEQUENCE [LARGE SCALE GENOMIC DNA]</scope>
    <source>
        <strain evidence="4 5">NP1</strain>
    </source>
</reference>
<evidence type="ECO:0000256" key="3">
    <source>
        <dbReference type="SAM" id="Coils"/>
    </source>
</evidence>
<protein>
    <recommendedName>
        <fullName evidence="2">Nucleoid-associated protein E5R92_03635</fullName>
    </recommendedName>
</protein>
<dbReference type="SUPFAM" id="SSF82607">
    <property type="entry name" value="YbaB-like"/>
    <property type="match status" value="1"/>
</dbReference>
<gene>
    <name evidence="4" type="ORF">E5R92_03635</name>
</gene>
<dbReference type="GO" id="GO:0003677">
    <property type="term" value="F:DNA binding"/>
    <property type="evidence" value="ECO:0007669"/>
    <property type="project" value="UniProtKB-UniRule"/>
</dbReference>
<proteinExistence type="inferred from homology"/>
<dbReference type="InterPro" id="IPR004401">
    <property type="entry name" value="YbaB/EbfC"/>
</dbReference>
<dbReference type="PIRSF" id="PIRSF004555">
    <property type="entry name" value="UCP004555"/>
    <property type="match status" value="1"/>
</dbReference>
<dbReference type="RefSeq" id="WP_168606751.1">
    <property type="nucleotide sequence ID" value="NZ_CP038852.1"/>
</dbReference>
<feature type="coiled-coil region" evidence="3">
    <location>
        <begin position="4"/>
        <end position="31"/>
    </location>
</feature>
<keyword evidence="2" id="KW-0963">Cytoplasm</keyword>
<dbReference type="AlphaFoldDB" id="A0A6H1Q3C3"/>